<name>A0ABR0P131_GOSAR</name>
<organism evidence="1 2">
    <name type="scientific">Gossypium arboreum</name>
    <name type="common">Tree cotton</name>
    <name type="synonym">Gossypium nanking</name>
    <dbReference type="NCBI Taxonomy" id="29729"/>
    <lineage>
        <taxon>Eukaryota</taxon>
        <taxon>Viridiplantae</taxon>
        <taxon>Streptophyta</taxon>
        <taxon>Embryophyta</taxon>
        <taxon>Tracheophyta</taxon>
        <taxon>Spermatophyta</taxon>
        <taxon>Magnoliopsida</taxon>
        <taxon>eudicotyledons</taxon>
        <taxon>Gunneridae</taxon>
        <taxon>Pentapetalae</taxon>
        <taxon>rosids</taxon>
        <taxon>malvids</taxon>
        <taxon>Malvales</taxon>
        <taxon>Malvaceae</taxon>
        <taxon>Malvoideae</taxon>
        <taxon>Gossypium</taxon>
    </lineage>
</organism>
<evidence type="ECO:0000313" key="2">
    <source>
        <dbReference type="Proteomes" id="UP001358586"/>
    </source>
</evidence>
<reference evidence="1 2" key="1">
    <citation type="submission" date="2023-03" db="EMBL/GenBank/DDBJ databases">
        <title>WGS of Gossypium arboreum.</title>
        <authorList>
            <person name="Yu D."/>
        </authorList>
    </citation>
    <scope>NUCLEOTIDE SEQUENCE [LARGE SCALE GENOMIC DNA]</scope>
    <source>
        <tissue evidence="1">Leaf</tissue>
    </source>
</reference>
<proteinExistence type="predicted"/>
<gene>
    <name evidence="1" type="ORF">PVK06_026643</name>
</gene>
<sequence>MEGDACRSSLHYAPYTGVLMPDTNGNKMDHALDLQPSLEYIQWYSEMRKPFLVVGQSMVVPPHMTRLGQPSYPLLHLPPTPELEAEPELHSRDSFYHPNLGAMTIFQAR</sequence>
<keyword evidence="2" id="KW-1185">Reference proteome</keyword>
<comment type="caution">
    <text evidence="1">The sequence shown here is derived from an EMBL/GenBank/DDBJ whole genome shotgun (WGS) entry which is preliminary data.</text>
</comment>
<accession>A0ABR0P131</accession>
<evidence type="ECO:0000313" key="1">
    <source>
        <dbReference type="EMBL" id="KAK5811314.1"/>
    </source>
</evidence>
<dbReference type="Proteomes" id="UP001358586">
    <property type="component" value="Chromosome 8"/>
</dbReference>
<protein>
    <submittedName>
        <fullName evidence="1">Uncharacterized protein</fullName>
    </submittedName>
</protein>
<dbReference type="EMBL" id="JARKNE010000008">
    <property type="protein sequence ID" value="KAK5811314.1"/>
    <property type="molecule type" value="Genomic_DNA"/>
</dbReference>